<name>A0A542YGY2_9MICO</name>
<evidence type="ECO:0000256" key="3">
    <source>
        <dbReference type="ARBA" id="ARBA00022729"/>
    </source>
</evidence>
<dbReference type="AlphaFoldDB" id="A0A542YGY2"/>
<keyword evidence="8" id="KW-1185">Reference proteome</keyword>
<dbReference type="InterPro" id="IPR038352">
    <property type="entry name" value="Imelysin_sf"/>
</dbReference>
<comment type="similarity">
    <text evidence="2">Belongs to the EfeM/EfeO family.</text>
</comment>
<proteinExistence type="inferred from homology"/>
<organism evidence="7 8">
    <name type="scientific">Homoserinimonas aerilata</name>
    <dbReference type="NCBI Taxonomy" id="1162970"/>
    <lineage>
        <taxon>Bacteria</taxon>
        <taxon>Bacillati</taxon>
        <taxon>Actinomycetota</taxon>
        <taxon>Actinomycetes</taxon>
        <taxon>Micrococcales</taxon>
        <taxon>Microbacteriaceae</taxon>
        <taxon>Homoserinimonas</taxon>
    </lineage>
</organism>
<sequence>MTTLTSSHPLARPLAILGAGSAALLLLSGCVANDPTAPGATAITVSSTADACDVSTVEAPSGSVVFTVKNDGNQVTEFYLLAEDGLRIVGEVENIGPGISRDLVVQARPGSYTTVCKPGMIGDGVGATAFTVTDSGASFAVAGDAGEQVAAAADNYKAYVKDQIESLVTGTENFAEAYISGDDDAARALYAPTRVHWERVETVAESFGDLDPRMDLREADLEEGQEWTGWHAMEKDLWPADAEPGFEAYDQNRREALATQLVDDTHTLYDKVQDLEFTLDQQTNGAIGLLDEVASGKVTGEEEFWSHTDLWDFQANIDGARVAYEGVRDILVARDSTLADRLDTEFDALQSLLDVQKVADGFSLYTELTPDEIRAFSDQVNALAEPLSMLTASLVL</sequence>
<gene>
    <name evidence="7" type="ORF">FB562_0401</name>
</gene>
<dbReference type="CDD" id="cd14656">
    <property type="entry name" value="Imelysin-like_EfeO"/>
    <property type="match status" value="1"/>
</dbReference>
<feature type="domain" description="Imelysin-like" evidence="5">
    <location>
        <begin position="153"/>
        <end position="388"/>
    </location>
</feature>
<dbReference type="InterPro" id="IPR018976">
    <property type="entry name" value="Imelysin-like"/>
</dbReference>
<comment type="subcellular location">
    <subcellularLocation>
        <location evidence="1">Periplasm</location>
    </subcellularLocation>
</comment>
<dbReference type="Pfam" id="PF09375">
    <property type="entry name" value="Peptidase_M75"/>
    <property type="match status" value="1"/>
</dbReference>
<reference evidence="7 8" key="1">
    <citation type="submission" date="2019-06" db="EMBL/GenBank/DDBJ databases">
        <title>Sequencing the genomes of 1000 actinobacteria strains.</title>
        <authorList>
            <person name="Klenk H.-P."/>
        </authorList>
    </citation>
    <scope>NUCLEOTIDE SEQUENCE [LARGE SCALE GENOMIC DNA]</scope>
    <source>
        <strain evidence="7 8">DSM 26477</strain>
    </source>
</reference>
<dbReference type="PANTHER" id="PTHR39192:SF1">
    <property type="entry name" value="IRON UPTAKE SYSTEM COMPONENT EFEO"/>
    <property type="match status" value="1"/>
</dbReference>
<evidence type="ECO:0000256" key="4">
    <source>
        <dbReference type="SAM" id="SignalP"/>
    </source>
</evidence>
<dbReference type="InterPro" id="IPR053377">
    <property type="entry name" value="Iron_uptake_EfeM/EfeO"/>
</dbReference>
<dbReference type="InterPro" id="IPR050894">
    <property type="entry name" value="EfeM/EfeO_iron_uptake"/>
</dbReference>
<evidence type="ECO:0000259" key="6">
    <source>
        <dbReference type="Pfam" id="PF13473"/>
    </source>
</evidence>
<dbReference type="Gene3D" id="1.20.1420.20">
    <property type="entry name" value="M75 peptidase, HXXE motif"/>
    <property type="match status" value="1"/>
</dbReference>
<dbReference type="InterPro" id="IPR028096">
    <property type="entry name" value="EfeO_Cupredoxin"/>
</dbReference>
<dbReference type="Pfam" id="PF13473">
    <property type="entry name" value="Cupredoxin_1"/>
    <property type="match status" value="1"/>
</dbReference>
<feature type="chain" id="PRO_5039619460" evidence="4">
    <location>
        <begin position="33"/>
        <end position="396"/>
    </location>
</feature>
<evidence type="ECO:0000313" key="7">
    <source>
        <dbReference type="EMBL" id="TQL47345.1"/>
    </source>
</evidence>
<dbReference type="Proteomes" id="UP000317998">
    <property type="component" value="Unassembled WGS sequence"/>
</dbReference>
<dbReference type="NCBIfam" id="NF041757">
    <property type="entry name" value="EfeO"/>
    <property type="match status" value="1"/>
</dbReference>
<evidence type="ECO:0000259" key="5">
    <source>
        <dbReference type="Pfam" id="PF09375"/>
    </source>
</evidence>
<dbReference type="PANTHER" id="PTHR39192">
    <property type="entry name" value="IRON UPTAKE SYSTEM COMPONENT EFEO"/>
    <property type="match status" value="1"/>
</dbReference>
<dbReference type="EMBL" id="VFOM01000001">
    <property type="protein sequence ID" value="TQL47345.1"/>
    <property type="molecule type" value="Genomic_DNA"/>
</dbReference>
<comment type="caution">
    <text evidence="7">The sequence shown here is derived from an EMBL/GenBank/DDBJ whole genome shotgun (WGS) entry which is preliminary data.</text>
</comment>
<evidence type="ECO:0000256" key="1">
    <source>
        <dbReference type="ARBA" id="ARBA00004418"/>
    </source>
</evidence>
<feature type="signal peptide" evidence="4">
    <location>
        <begin position="1"/>
        <end position="32"/>
    </location>
</feature>
<feature type="domain" description="EfeO-type cupredoxin-like" evidence="6">
    <location>
        <begin position="25"/>
        <end position="120"/>
    </location>
</feature>
<keyword evidence="3 4" id="KW-0732">Signal</keyword>
<dbReference type="InterPro" id="IPR034981">
    <property type="entry name" value="Imelysin-like_EfeO/Algp7"/>
</dbReference>
<protein>
    <submittedName>
        <fullName evidence="7">Iron uptake system component EfeO</fullName>
    </submittedName>
</protein>
<dbReference type="GO" id="GO:0042597">
    <property type="term" value="C:periplasmic space"/>
    <property type="evidence" value="ECO:0007669"/>
    <property type="project" value="UniProtKB-SubCell"/>
</dbReference>
<accession>A0A542YGY2</accession>
<evidence type="ECO:0000313" key="8">
    <source>
        <dbReference type="Proteomes" id="UP000317998"/>
    </source>
</evidence>
<dbReference type="RefSeq" id="WP_141879606.1">
    <property type="nucleotide sequence ID" value="NZ_VFOM01000001.1"/>
</dbReference>
<dbReference type="OrthoDB" id="7348379at2"/>
<evidence type="ECO:0000256" key="2">
    <source>
        <dbReference type="ARBA" id="ARBA00005989"/>
    </source>
</evidence>